<reference evidence="1" key="1">
    <citation type="submission" date="2024-09" db="EMBL/GenBank/DDBJ databases">
        <title>Black Yeasts Isolated from many extreme environments.</title>
        <authorList>
            <person name="Coleine C."/>
            <person name="Stajich J.E."/>
            <person name="Selbmann L."/>
        </authorList>
    </citation>
    <scope>NUCLEOTIDE SEQUENCE</scope>
    <source>
        <strain evidence="1">CCFEE 5737</strain>
    </source>
</reference>
<dbReference type="EMBL" id="JAWDJW010008336">
    <property type="protein sequence ID" value="KAK3060728.1"/>
    <property type="molecule type" value="Genomic_DNA"/>
</dbReference>
<gene>
    <name evidence="1" type="ORF">LTS18_007891</name>
</gene>
<name>A0ACC3D253_9PEZI</name>
<evidence type="ECO:0000313" key="1">
    <source>
        <dbReference type="EMBL" id="KAK3060728.1"/>
    </source>
</evidence>
<feature type="non-terminal residue" evidence="1">
    <location>
        <position position="568"/>
    </location>
</feature>
<evidence type="ECO:0000313" key="2">
    <source>
        <dbReference type="Proteomes" id="UP001186974"/>
    </source>
</evidence>
<protein>
    <submittedName>
        <fullName evidence="1">Uncharacterized protein</fullName>
    </submittedName>
</protein>
<keyword evidence="2" id="KW-1185">Reference proteome</keyword>
<comment type="caution">
    <text evidence="1">The sequence shown here is derived from an EMBL/GenBank/DDBJ whole genome shotgun (WGS) entry which is preliminary data.</text>
</comment>
<proteinExistence type="predicted"/>
<sequence length="568" mass="64271">MTLIDHDGQTNSYLTPTLISTIVDRLIQNPPEAWNDEKKQQVLSAVTARYQKYHVAVPMQVKATLHMNELLGPSNPLVKLVQRVGPKCTSTLDACKEMLASVETRDISYTQVACVLLYMVISHEQQPYNPSIFVEALREHRSGKRLDWQDVVHAFDREGLNVTKSQFLGIYQALLPLAQEYENFDIQMLWGGAWTHGDTQLSFVVGFLSCTSDELDATKIPRLRKAFSLEDFEDASEEVKAYAAKAITHPLVSFEATSVIFGLIFRSQDTYNHAQTLDIPNTVINANTSIFIVAASAVPKNWGGLQEQAMKQLFFPYLQKNLPNYNFVLHGLWKKDNHWLAGRLIDAYARSPMILPLIFEHAQEHGWIEPLVSMSNELSLDLAAFAHARNALDYDAWVQTTLQALPDILPKALYSYLQTKANHELENQRSHNPPEIPPLTVKTVHSILTILQDRCPDEELLKLQRACLQSYPRLINYGEGFDEVIDANGAESNAIPPEADTIMQEHFKKLYSSETDVRELIEILRKYKTSNDSADQDIFACMISGLFDEYNCFGEYPLEALATTAVLF</sequence>
<organism evidence="1 2">
    <name type="scientific">Coniosporium uncinatum</name>
    <dbReference type="NCBI Taxonomy" id="93489"/>
    <lineage>
        <taxon>Eukaryota</taxon>
        <taxon>Fungi</taxon>
        <taxon>Dikarya</taxon>
        <taxon>Ascomycota</taxon>
        <taxon>Pezizomycotina</taxon>
        <taxon>Dothideomycetes</taxon>
        <taxon>Dothideomycetes incertae sedis</taxon>
        <taxon>Coniosporium</taxon>
    </lineage>
</organism>
<dbReference type="Proteomes" id="UP001186974">
    <property type="component" value="Unassembled WGS sequence"/>
</dbReference>
<accession>A0ACC3D253</accession>